<sequence>MNEIRLPMDVINIIKDYSFYNIEEVAKKNKEKVSRAIVSAEYSRANRFNHDPTYTDNDENWAFGYAYGEKYYGERIQLQATNCSVCGNYIHYCHDFNIKSIICHCWDQIHEEWNIEDLYSDDEEEEQNFWDDIVSILEDEN</sequence>
<protein>
    <submittedName>
        <fullName evidence="1">Uncharacterized protein</fullName>
    </submittedName>
</protein>
<accession>A0A6C0CXE1</accession>
<evidence type="ECO:0000313" key="1">
    <source>
        <dbReference type="EMBL" id="QHT08434.1"/>
    </source>
</evidence>
<dbReference type="EMBL" id="MN739495">
    <property type="protein sequence ID" value="QHT08434.1"/>
    <property type="molecule type" value="Genomic_DNA"/>
</dbReference>
<organism evidence="1">
    <name type="scientific">viral metagenome</name>
    <dbReference type="NCBI Taxonomy" id="1070528"/>
    <lineage>
        <taxon>unclassified sequences</taxon>
        <taxon>metagenomes</taxon>
        <taxon>organismal metagenomes</taxon>
    </lineage>
</organism>
<proteinExistence type="predicted"/>
<name>A0A6C0CXE1_9ZZZZ</name>
<dbReference type="AlphaFoldDB" id="A0A6C0CXE1"/>
<reference evidence="1" key="1">
    <citation type="journal article" date="2020" name="Nature">
        <title>Giant virus diversity and host interactions through global metagenomics.</title>
        <authorList>
            <person name="Schulz F."/>
            <person name="Roux S."/>
            <person name="Paez-Espino D."/>
            <person name="Jungbluth S."/>
            <person name="Walsh D.A."/>
            <person name="Denef V.J."/>
            <person name="McMahon K.D."/>
            <person name="Konstantinidis K.T."/>
            <person name="Eloe-Fadrosh E.A."/>
            <person name="Kyrpides N.C."/>
            <person name="Woyke T."/>
        </authorList>
    </citation>
    <scope>NUCLEOTIDE SEQUENCE</scope>
    <source>
        <strain evidence="1">GVMAG-M-3300022752-66</strain>
    </source>
</reference>